<dbReference type="GO" id="GO:0019877">
    <property type="term" value="P:diaminopimelate biosynthetic process"/>
    <property type="evidence" value="ECO:0007669"/>
    <property type="project" value="TreeGrafter"/>
</dbReference>
<comment type="cofactor">
    <cofactor evidence="1">
        <name>Mn(2+)</name>
        <dbReference type="ChEBI" id="CHEBI:29035"/>
    </cofactor>
    <text evidence="1">The Mn(2+) ion enhances activity.</text>
</comment>
<dbReference type="SUPFAM" id="SSF55031">
    <property type="entry name" value="Bacterial exopeptidase dimerisation domain"/>
    <property type="match status" value="1"/>
</dbReference>
<comment type="caution">
    <text evidence="3">The sequence shown here is derived from an EMBL/GenBank/DDBJ whole genome shotgun (WGS) entry which is preliminary data.</text>
</comment>
<feature type="domain" description="Peptidase M20 dimerisation" evidence="2">
    <location>
        <begin position="192"/>
        <end position="285"/>
    </location>
</feature>
<dbReference type="Proteomes" id="UP000253975">
    <property type="component" value="Unassembled WGS sequence"/>
</dbReference>
<dbReference type="PANTHER" id="PTHR11014:SF98">
    <property type="entry name" value="N-ACETYLDIAMINOPIMELATE DEACETYLASE"/>
    <property type="match status" value="1"/>
</dbReference>
<organism evidence="3 4">
    <name type="scientific">Slackia isoflavoniconvertens</name>
    <dbReference type="NCBI Taxonomy" id="572010"/>
    <lineage>
        <taxon>Bacteria</taxon>
        <taxon>Bacillati</taxon>
        <taxon>Actinomycetota</taxon>
        <taxon>Coriobacteriia</taxon>
        <taxon>Eggerthellales</taxon>
        <taxon>Eggerthellaceae</taxon>
        <taxon>Slackia</taxon>
    </lineage>
</organism>
<feature type="binding site" evidence="1">
    <location>
        <position position="106"/>
    </location>
    <ligand>
        <name>Mn(2+)</name>
        <dbReference type="ChEBI" id="CHEBI:29035"/>
        <label>2</label>
    </ligand>
</feature>
<evidence type="ECO:0000313" key="3">
    <source>
        <dbReference type="EMBL" id="RDB54861.1"/>
    </source>
</evidence>
<feature type="binding site" evidence="1">
    <location>
        <position position="104"/>
    </location>
    <ligand>
        <name>Mn(2+)</name>
        <dbReference type="ChEBI" id="CHEBI:29035"/>
        <label>2</label>
    </ligand>
</feature>
<dbReference type="InterPro" id="IPR011650">
    <property type="entry name" value="Peptidase_M20_dimer"/>
</dbReference>
<keyword evidence="1" id="KW-0464">Manganese</keyword>
<dbReference type="PIRSF" id="PIRSF005962">
    <property type="entry name" value="Pept_M20D_amidohydro"/>
    <property type="match status" value="1"/>
</dbReference>
<keyword evidence="1" id="KW-0479">Metal-binding</keyword>
<feature type="binding site" evidence="1">
    <location>
        <position position="353"/>
    </location>
    <ligand>
        <name>Mn(2+)</name>
        <dbReference type="ChEBI" id="CHEBI:29035"/>
        <label>2</label>
    </ligand>
</feature>
<dbReference type="GO" id="GO:0050118">
    <property type="term" value="F:N-acetyldiaminopimelate deacetylase activity"/>
    <property type="evidence" value="ECO:0007669"/>
    <property type="project" value="TreeGrafter"/>
</dbReference>
<dbReference type="RefSeq" id="WP_114616384.1">
    <property type="nucleotide sequence ID" value="NZ_PPTO01000025.1"/>
</dbReference>
<feature type="binding site" evidence="1">
    <location>
        <position position="140"/>
    </location>
    <ligand>
        <name>Mn(2+)</name>
        <dbReference type="ChEBI" id="CHEBI:29035"/>
        <label>2</label>
    </ligand>
</feature>
<feature type="binding site" evidence="1">
    <location>
        <position position="166"/>
    </location>
    <ligand>
        <name>Mn(2+)</name>
        <dbReference type="ChEBI" id="CHEBI:29035"/>
        <label>2</label>
    </ligand>
</feature>
<dbReference type="Gene3D" id="3.30.70.360">
    <property type="match status" value="1"/>
</dbReference>
<dbReference type="Pfam" id="PF01546">
    <property type="entry name" value="Peptidase_M20"/>
    <property type="match status" value="1"/>
</dbReference>
<proteinExistence type="predicted"/>
<dbReference type="EMBL" id="PPTO01000025">
    <property type="protein sequence ID" value="RDB54861.1"/>
    <property type="molecule type" value="Genomic_DNA"/>
</dbReference>
<evidence type="ECO:0000313" key="4">
    <source>
        <dbReference type="Proteomes" id="UP000253975"/>
    </source>
</evidence>
<dbReference type="NCBIfam" id="TIGR01891">
    <property type="entry name" value="amidohydrolases"/>
    <property type="match status" value="1"/>
</dbReference>
<accession>A0A369L4J6</accession>
<dbReference type="AlphaFoldDB" id="A0A369L4J6"/>
<dbReference type="GO" id="GO:0046872">
    <property type="term" value="F:metal ion binding"/>
    <property type="evidence" value="ECO:0007669"/>
    <property type="project" value="UniProtKB-KW"/>
</dbReference>
<dbReference type="PANTHER" id="PTHR11014">
    <property type="entry name" value="PEPTIDASE M20 FAMILY MEMBER"/>
    <property type="match status" value="1"/>
</dbReference>
<keyword evidence="3" id="KW-0378">Hydrolase</keyword>
<evidence type="ECO:0000256" key="1">
    <source>
        <dbReference type="PIRSR" id="PIRSR005962-1"/>
    </source>
</evidence>
<name>A0A369L4J6_9ACTN</name>
<dbReference type="Gene3D" id="3.40.630.10">
    <property type="entry name" value="Zn peptidases"/>
    <property type="match status" value="1"/>
</dbReference>
<dbReference type="InterPro" id="IPR036264">
    <property type="entry name" value="Bact_exopeptidase_dim_dom"/>
</dbReference>
<dbReference type="Pfam" id="PF07687">
    <property type="entry name" value="M20_dimer"/>
    <property type="match status" value="1"/>
</dbReference>
<protein>
    <submittedName>
        <fullName evidence="3">Amidohydrolase</fullName>
    </submittedName>
</protein>
<evidence type="ECO:0000259" key="2">
    <source>
        <dbReference type="Pfam" id="PF07687"/>
    </source>
</evidence>
<dbReference type="InterPro" id="IPR002933">
    <property type="entry name" value="Peptidase_M20"/>
</dbReference>
<dbReference type="SUPFAM" id="SSF53187">
    <property type="entry name" value="Zn-dependent exopeptidases"/>
    <property type="match status" value="1"/>
</dbReference>
<reference evidence="3 4" key="1">
    <citation type="journal article" date="2018" name="Elife">
        <title>Discovery and characterization of a prevalent human gut bacterial enzyme sufficient for the inactivation of a family of plant toxins.</title>
        <authorList>
            <person name="Koppel N."/>
            <person name="Bisanz J.E."/>
            <person name="Pandelia M.E."/>
            <person name="Turnbaugh P.J."/>
            <person name="Balskus E.P."/>
        </authorList>
    </citation>
    <scope>NUCLEOTIDE SEQUENCE [LARGE SCALE GENOMIC DNA]</scope>
    <source>
        <strain evidence="3 4">OB21 GAM31</strain>
    </source>
</reference>
<dbReference type="InterPro" id="IPR017439">
    <property type="entry name" value="Amidohydrolase"/>
</dbReference>
<gene>
    <name evidence="3" type="ORF">C1881_10045</name>
</gene>
<sequence>MNECEPCSGAFAEPTLADLTQYRRDLHQIPEVDFDLPKTIAYVHSVIDELPCEVFEPCRSTVCAFFDRGSERTTAIRTDMDALPVTEKSGVPFCSTHAGQMHACGHDGHMAMALGLARHIAAHLDELERSVLIVFQPAEETTGGAQFICESGTFEKYHVDRIFGFHLWPDLPKGHIASRPGALLAATSESTFTFFGKATHIAKAEDGADSMEAGMRFILEAYDYMAKRAKEEPCTFKCGLLESGQARNVISSRTYIEGTLRTFSEKMGAEAKEALREIAERRAAEAGCTVDVDFSEGYPPVVNNEELFELASRHIDVAELPKPLLIAEDFAFYQRHLPGVFLLLGTGTGIPLHADTFDFDEEVLMAGLETYKKLIRIP</sequence>